<comment type="caution">
    <text evidence="1">The sequence shown here is derived from an EMBL/GenBank/DDBJ whole genome shotgun (WGS) entry which is preliminary data.</text>
</comment>
<evidence type="ECO:0000313" key="2">
    <source>
        <dbReference type="Proteomes" id="UP000681162"/>
    </source>
</evidence>
<dbReference type="EMBL" id="BORR01000025">
    <property type="protein sequence ID" value="GIO39695.1"/>
    <property type="molecule type" value="Genomic_DNA"/>
</dbReference>
<protein>
    <recommendedName>
        <fullName evidence="3">DUF1269 domain-containing protein</fullName>
    </recommendedName>
</protein>
<evidence type="ECO:0000313" key="1">
    <source>
        <dbReference type="EMBL" id="GIO39695.1"/>
    </source>
</evidence>
<organism evidence="1 2">
    <name type="scientific">Paenibacillus antibioticophila</name>
    <dbReference type="NCBI Taxonomy" id="1274374"/>
    <lineage>
        <taxon>Bacteria</taxon>
        <taxon>Bacillati</taxon>
        <taxon>Bacillota</taxon>
        <taxon>Bacilli</taxon>
        <taxon>Bacillales</taxon>
        <taxon>Paenibacillaceae</taxon>
        <taxon>Paenibacillus</taxon>
    </lineage>
</organism>
<proteinExistence type="predicted"/>
<keyword evidence="2" id="KW-1185">Reference proteome</keyword>
<sequence length="159" mass="17319">MAKLLVMSLPTRQDAVTIIQDLLENGVKREALSVLAKTEKALGKVCLETGLPKPLRGDGNHALFHPLIEISSILERKAVNVAVAGAAGRLLGGAEMGCGSDDLVTSLEGIGIPLEDARDMEQVLLKDNYLLFMEGDETTPWDEMGRLLEEYKQITIYRA</sequence>
<dbReference type="Proteomes" id="UP000681162">
    <property type="component" value="Unassembled WGS sequence"/>
</dbReference>
<evidence type="ECO:0008006" key="3">
    <source>
        <dbReference type="Google" id="ProtNLM"/>
    </source>
</evidence>
<name>A0A919Y0C8_9BACL</name>
<reference evidence="1 2" key="1">
    <citation type="submission" date="2021-03" db="EMBL/GenBank/DDBJ databases">
        <title>Antimicrobial resistance genes in bacteria isolated from Japanese honey, and their potential for conferring macrolide and lincosamide resistance in the American foulbrood pathogen Paenibacillus larvae.</title>
        <authorList>
            <person name="Okamoto M."/>
            <person name="Kumagai M."/>
            <person name="Kanamori H."/>
            <person name="Takamatsu D."/>
        </authorList>
    </citation>
    <scope>NUCLEOTIDE SEQUENCE [LARGE SCALE GENOMIC DNA]</scope>
    <source>
        <strain evidence="1 2">J41TS12</strain>
    </source>
</reference>
<dbReference type="RefSeq" id="WP_212943216.1">
    <property type="nucleotide sequence ID" value="NZ_BORR01000025.1"/>
</dbReference>
<dbReference type="AlphaFoldDB" id="A0A919Y0C8"/>
<gene>
    <name evidence="1" type="ORF">J41TS12_45560</name>
</gene>
<accession>A0A919Y0C8</accession>